<dbReference type="GO" id="GO:0000981">
    <property type="term" value="F:DNA-binding transcription factor activity, RNA polymerase II-specific"/>
    <property type="evidence" value="ECO:0007669"/>
    <property type="project" value="UniProtKB-UniRule"/>
</dbReference>
<dbReference type="GO" id="GO:0009954">
    <property type="term" value="P:proximal/distal pattern formation"/>
    <property type="evidence" value="ECO:0007669"/>
    <property type="project" value="TreeGrafter"/>
</dbReference>
<feature type="domain" description="Homeobox" evidence="14">
    <location>
        <begin position="183"/>
        <end position="243"/>
    </location>
</feature>
<accession>A0A8C1TSF4</accession>
<evidence type="ECO:0000256" key="11">
    <source>
        <dbReference type="PROSITE-ProRule" id="PRU00108"/>
    </source>
</evidence>
<feature type="DNA-binding region" description="Homeobox" evidence="11">
    <location>
        <begin position="185"/>
        <end position="244"/>
    </location>
</feature>
<sequence>MSTSGALTGYYVDSLVMPDNEENRFSSGSGLIQHRPSVLPTDHTELGPCSFPAKQPVYGGSGWGHIPMHFSSGIPSVYQPHTQPPVAGDYVQSWLLDSACGLPLTELPTVHHRYHAKPDTNRTNDKGTEAISRAVLPSGDFSNGGCSTDTETVSGRTADKGGDVQEKPGADPDNPVSNWLHASSTRKKRCPYTKHQILELEKEFLFNTYLTRDRRYEVARQLNLTERQVKIWFQNRRMKMKKYHLPLDIISFCMCP</sequence>
<dbReference type="InterPro" id="IPR001356">
    <property type="entry name" value="HD"/>
</dbReference>
<dbReference type="AlphaFoldDB" id="A0A8C1TSF4"/>
<dbReference type="GO" id="GO:0048704">
    <property type="term" value="P:embryonic skeletal system morphogenesis"/>
    <property type="evidence" value="ECO:0007669"/>
    <property type="project" value="TreeGrafter"/>
</dbReference>
<dbReference type="Proteomes" id="UP000694700">
    <property type="component" value="Unplaced"/>
</dbReference>
<dbReference type="Pfam" id="PF00046">
    <property type="entry name" value="Homeodomain"/>
    <property type="match status" value="1"/>
</dbReference>
<evidence type="ECO:0000256" key="9">
    <source>
        <dbReference type="ARBA" id="ARBA00023242"/>
    </source>
</evidence>
<evidence type="ECO:0000256" key="7">
    <source>
        <dbReference type="ARBA" id="ARBA00023155"/>
    </source>
</evidence>
<dbReference type="InterPro" id="IPR009057">
    <property type="entry name" value="Homeodomain-like_sf"/>
</dbReference>
<keyword evidence="4 10" id="KW-0217">Developmental protein</keyword>
<dbReference type="SUPFAM" id="SSF46689">
    <property type="entry name" value="Homeodomain-like"/>
    <property type="match status" value="1"/>
</dbReference>
<evidence type="ECO:0000256" key="10">
    <source>
        <dbReference type="PIRNR" id="PIRNR037109"/>
    </source>
</evidence>
<dbReference type="GO" id="GO:0000978">
    <property type="term" value="F:RNA polymerase II cis-regulatory region sequence-specific DNA binding"/>
    <property type="evidence" value="ECO:0007669"/>
    <property type="project" value="TreeGrafter"/>
</dbReference>
<evidence type="ECO:0000256" key="1">
    <source>
        <dbReference type="ARBA" id="ARBA00003263"/>
    </source>
</evidence>
<comment type="function">
    <text evidence="1 10">Sequence-specific transcription factor which is part of a developmental regulatory system that provides cells with specific positional identities on the anterior-posterior axis.</text>
</comment>
<evidence type="ECO:0000256" key="5">
    <source>
        <dbReference type="ARBA" id="ARBA00023015"/>
    </source>
</evidence>
<evidence type="ECO:0000256" key="6">
    <source>
        <dbReference type="ARBA" id="ARBA00023125"/>
    </source>
</evidence>
<evidence type="ECO:0000256" key="4">
    <source>
        <dbReference type="ARBA" id="ARBA00022473"/>
    </source>
</evidence>
<dbReference type="SMART" id="SM00389">
    <property type="entry name" value="HOX"/>
    <property type="match status" value="1"/>
</dbReference>
<feature type="compositionally biased region" description="Polar residues" evidence="13">
    <location>
        <begin position="140"/>
        <end position="155"/>
    </location>
</feature>
<dbReference type="PANTHER" id="PTHR45970">
    <property type="entry name" value="AGAP004664-PA"/>
    <property type="match status" value="1"/>
</dbReference>
<dbReference type="PIRSF" id="PIRSF037109">
    <property type="entry name" value="Homeobox_Hox9"/>
    <property type="match status" value="1"/>
</dbReference>
<comment type="subcellular location">
    <subcellularLocation>
        <location evidence="2 10 11 12">Nucleus</location>
    </subcellularLocation>
</comment>
<evidence type="ECO:0000256" key="12">
    <source>
        <dbReference type="RuleBase" id="RU000682"/>
    </source>
</evidence>
<feature type="region of interest" description="Disordered" evidence="13">
    <location>
        <begin position="137"/>
        <end position="180"/>
    </location>
</feature>
<dbReference type="PANTHER" id="PTHR45970:SF3">
    <property type="entry name" value="HOMEOBOX PROTEIN HOX-A9"/>
    <property type="match status" value="1"/>
</dbReference>
<dbReference type="InterPro" id="IPR017112">
    <property type="entry name" value="HXA9/HXB9/HXC9"/>
</dbReference>
<evidence type="ECO:0000256" key="8">
    <source>
        <dbReference type="ARBA" id="ARBA00023163"/>
    </source>
</evidence>
<dbReference type="Gene3D" id="1.10.10.60">
    <property type="entry name" value="Homeodomain-like"/>
    <property type="match status" value="1"/>
</dbReference>
<keyword evidence="6 10" id="KW-0238">DNA-binding</keyword>
<evidence type="ECO:0000259" key="14">
    <source>
        <dbReference type="PROSITE" id="PS50071"/>
    </source>
</evidence>
<dbReference type="Ensembl" id="ENSCCRT00015026119.1">
    <property type="protein sequence ID" value="ENSCCRP00015025213.1"/>
    <property type="gene ID" value="ENSCCRG00015010691.1"/>
</dbReference>
<evidence type="ECO:0000256" key="3">
    <source>
        <dbReference type="ARBA" id="ARBA00006317"/>
    </source>
</evidence>
<dbReference type="InterPro" id="IPR017970">
    <property type="entry name" value="Homeobox_CS"/>
</dbReference>
<dbReference type="InterPro" id="IPR006711">
    <property type="entry name" value="Hox9_activation_N"/>
</dbReference>
<dbReference type="CDD" id="cd00086">
    <property type="entry name" value="homeodomain"/>
    <property type="match status" value="1"/>
</dbReference>
<feature type="compositionally biased region" description="Basic and acidic residues" evidence="13">
    <location>
        <begin position="157"/>
        <end position="170"/>
    </location>
</feature>
<dbReference type="PRINTS" id="PR00024">
    <property type="entry name" value="HOMEOBOX"/>
</dbReference>
<keyword evidence="5 10" id="KW-0805">Transcription regulation</keyword>
<name>A0A8C1TSF4_CYPCA</name>
<proteinExistence type="inferred from homology"/>
<dbReference type="PROSITE" id="PS50071">
    <property type="entry name" value="HOMEOBOX_2"/>
    <property type="match status" value="1"/>
</dbReference>
<dbReference type="GO" id="GO:0005634">
    <property type="term" value="C:nucleus"/>
    <property type="evidence" value="ECO:0007669"/>
    <property type="project" value="UniProtKB-SubCell"/>
</dbReference>
<keyword evidence="9 10" id="KW-0539">Nucleus</keyword>
<protein>
    <recommendedName>
        <fullName evidence="10">Homeobox protein</fullName>
    </recommendedName>
</protein>
<reference evidence="15" key="1">
    <citation type="submission" date="2025-08" db="UniProtKB">
        <authorList>
            <consortium name="Ensembl"/>
        </authorList>
    </citation>
    <scope>IDENTIFICATION</scope>
</reference>
<dbReference type="Pfam" id="PF04617">
    <property type="entry name" value="Hox9_act"/>
    <property type="match status" value="1"/>
</dbReference>
<keyword evidence="8 10" id="KW-0804">Transcription</keyword>
<dbReference type="GO" id="GO:0006351">
    <property type="term" value="P:DNA-templated transcription"/>
    <property type="evidence" value="ECO:0007669"/>
    <property type="project" value="InterPro"/>
</dbReference>
<comment type="similarity">
    <text evidence="3 10">Belongs to the Abd-B homeobox family.</text>
</comment>
<evidence type="ECO:0000313" key="15">
    <source>
        <dbReference type="Ensembl" id="ENSCCRP00015025213.1"/>
    </source>
</evidence>
<evidence type="ECO:0000256" key="13">
    <source>
        <dbReference type="SAM" id="MobiDB-lite"/>
    </source>
</evidence>
<evidence type="ECO:0000256" key="2">
    <source>
        <dbReference type="ARBA" id="ARBA00004123"/>
    </source>
</evidence>
<organism evidence="15 16">
    <name type="scientific">Cyprinus carpio</name>
    <name type="common">Common carp</name>
    <dbReference type="NCBI Taxonomy" id="7962"/>
    <lineage>
        <taxon>Eukaryota</taxon>
        <taxon>Metazoa</taxon>
        <taxon>Chordata</taxon>
        <taxon>Craniata</taxon>
        <taxon>Vertebrata</taxon>
        <taxon>Euteleostomi</taxon>
        <taxon>Actinopterygii</taxon>
        <taxon>Neopterygii</taxon>
        <taxon>Teleostei</taxon>
        <taxon>Ostariophysi</taxon>
        <taxon>Cypriniformes</taxon>
        <taxon>Cyprinidae</taxon>
        <taxon>Cyprininae</taxon>
        <taxon>Cyprinus</taxon>
    </lineage>
</organism>
<keyword evidence="7 11" id="KW-0371">Homeobox</keyword>
<evidence type="ECO:0000313" key="16">
    <source>
        <dbReference type="Proteomes" id="UP000694700"/>
    </source>
</evidence>
<dbReference type="PROSITE" id="PS00027">
    <property type="entry name" value="HOMEOBOX_1"/>
    <property type="match status" value="1"/>
</dbReference>
<dbReference type="GO" id="GO:0009952">
    <property type="term" value="P:anterior/posterior pattern specification"/>
    <property type="evidence" value="ECO:0007669"/>
    <property type="project" value="TreeGrafter"/>
</dbReference>
<dbReference type="InterPro" id="IPR020479">
    <property type="entry name" value="HD_metazoa"/>
</dbReference>